<organism evidence="1 2">
    <name type="scientific">Peronospora matthiolae</name>
    <dbReference type="NCBI Taxonomy" id="2874970"/>
    <lineage>
        <taxon>Eukaryota</taxon>
        <taxon>Sar</taxon>
        <taxon>Stramenopiles</taxon>
        <taxon>Oomycota</taxon>
        <taxon>Peronosporomycetes</taxon>
        <taxon>Peronosporales</taxon>
        <taxon>Peronosporaceae</taxon>
        <taxon>Peronospora</taxon>
    </lineage>
</organism>
<protein>
    <recommendedName>
        <fullName evidence="3">DNA polymerase III subunit epsilon</fullName>
    </recommendedName>
</protein>
<dbReference type="AlphaFoldDB" id="A0AAV1UTZ9"/>
<reference evidence="1" key="1">
    <citation type="submission" date="2024-01" db="EMBL/GenBank/DDBJ databases">
        <authorList>
            <person name="Webb A."/>
        </authorList>
    </citation>
    <scope>NUCLEOTIDE SEQUENCE</scope>
    <source>
        <strain evidence="1">Pm1</strain>
    </source>
</reference>
<evidence type="ECO:0000313" key="1">
    <source>
        <dbReference type="EMBL" id="CAK7938020.1"/>
    </source>
</evidence>
<proteinExistence type="predicted"/>
<comment type="caution">
    <text evidence="1">The sequence shown here is derived from an EMBL/GenBank/DDBJ whole genome shotgun (WGS) entry which is preliminary data.</text>
</comment>
<accession>A0AAV1UTZ9</accession>
<sequence>MSIKVLYVETSAVQCEEGTIDVIIAALEVDVTVDRKRDVQMESLAHFH</sequence>
<name>A0AAV1UTZ9_9STRA</name>
<evidence type="ECO:0008006" key="3">
    <source>
        <dbReference type="Google" id="ProtNLM"/>
    </source>
</evidence>
<evidence type="ECO:0000313" key="2">
    <source>
        <dbReference type="Proteomes" id="UP001162060"/>
    </source>
</evidence>
<dbReference type="EMBL" id="CAKLBY020000228">
    <property type="protein sequence ID" value="CAK7938020.1"/>
    <property type="molecule type" value="Genomic_DNA"/>
</dbReference>
<gene>
    <name evidence="1" type="ORF">PM001_LOCUS23170</name>
</gene>
<dbReference type="Proteomes" id="UP001162060">
    <property type="component" value="Unassembled WGS sequence"/>
</dbReference>